<accession>A0A9R1WLQ3</accession>
<dbReference type="AlphaFoldDB" id="A0A9R1WLQ3"/>
<dbReference type="InterPro" id="IPR021109">
    <property type="entry name" value="Peptidase_aspartic_dom_sf"/>
</dbReference>
<dbReference type="InterPro" id="IPR001969">
    <property type="entry name" value="Aspartic_peptidase_AS"/>
</dbReference>
<dbReference type="GO" id="GO:0004190">
    <property type="term" value="F:aspartic-type endopeptidase activity"/>
    <property type="evidence" value="ECO:0007669"/>
    <property type="project" value="InterPro"/>
</dbReference>
<sequence>MSKDCWSKKKSIENNVVTSKKEAEDEWDVEALFAIEENKTKIGRIMFIEVRINGGYTKALVDTGASHNFLAEDEARKLGIKYTKNLGQLNVVNSLSKPILGFAYGVPLKIAGWEGTIDLTVVNMDDYRMVLGMDFLENVRPWSFERDDTMHITKGSIIHIVTLNRKRIGSRILSTMQLDKGLKKSETKFKTTLKEEAVHSKIDVSKENKNMMSPELHKKLHLRQKVEHVMEKLDKKKNTLIRKTKVESLNGATSKRDEHINKVITSPIESCCLEEVLLEDSRTLRNTMEDSRRCRKILEYSRTRWKTLEGYETF</sequence>
<dbReference type="Proteomes" id="UP000235145">
    <property type="component" value="Unassembled WGS sequence"/>
</dbReference>
<dbReference type="EMBL" id="NBSK02000001">
    <property type="protein sequence ID" value="KAJ0226333.1"/>
    <property type="molecule type" value="Genomic_DNA"/>
</dbReference>
<name>A0A9R1WLQ3_LACSA</name>
<dbReference type="PANTHER" id="PTHR12917:SF18">
    <property type="entry name" value="DNA DAMAGE-INDUCIBLE PROTEIN 1-LIKE"/>
    <property type="match status" value="1"/>
</dbReference>
<dbReference type="PROSITE" id="PS00141">
    <property type="entry name" value="ASP_PROTEASE"/>
    <property type="match status" value="1"/>
</dbReference>
<dbReference type="Pfam" id="PF13975">
    <property type="entry name" value="gag-asp_proteas"/>
    <property type="match status" value="1"/>
</dbReference>
<keyword evidence="2" id="KW-1185">Reference proteome</keyword>
<gene>
    <name evidence="1" type="ORF">LSAT_V11C100003300</name>
</gene>
<proteinExistence type="predicted"/>
<dbReference type="SUPFAM" id="SSF50630">
    <property type="entry name" value="Acid proteases"/>
    <property type="match status" value="1"/>
</dbReference>
<dbReference type="CDD" id="cd00303">
    <property type="entry name" value="retropepsin_like"/>
    <property type="match status" value="1"/>
</dbReference>
<dbReference type="Gene3D" id="2.40.70.10">
    <property type="entry name" value="Acid Proteases"/>
    <property type="match status" value="1"/>
</dbReference>
<dbReference type="PANTHER" id="PTHR12917">
    <property type="entry name" value="ASPARTYL PROTEASE DDI-RELATED"/>
    <property type="match status" value="1"/>
</dbReference>
<protein>
    <recommendedName>
        <fullName evidence="3">Aspartic peptidase DDI1-type domain-containing protein</fullName>
    </recommendedName>
</protein>
<comment type="caution">
    <text evidence="1">The sequence shown here is derived from an EMBL/GenBank/DDBJ whole genome shotgun (WGS) entry which is preliminary data.</text>
</comment>
<reference evidence="1 2" key="1">
    <citation type="journal article" date="2017" name="Nat. Commun.">
        <title>Genome assembly with in vitro proximity ligation data and whole-genome triplication in lettuce.</title>
        <authorList>
            <person name="Reyes-Chin-Wo S."/>
            <person name="Wang Z."/>
            <person name="Yang X."/>
            <person name="Kozik A."/>
            <person name="Arikit S."/>
            <person name="Song C."/>
            <person name="Xia L."/>
            <person name="Froenicke L."/>
            <person name="Lavelle D.O."/>
            <person name="Truco M.J."/>
            <person name="Xia R."/>
            <person name="Zhu S."/>
            <person name="Xu C."/>
            <person name="Xu H."/>
            <person name="Xu X."/>
            <person name="Cox K."/>
            <person name="Korf I."/>
            <person name="Meyers B.C."/>
            <person name="Michelmore R.W."/>
        </authorList>
    </citation>
    <scope>NUCLEOTIDE SEQUENCE [LARGE SCALE GENOMIC DNA]</scope>
    <source>
        <strain evidence="2">cv. Salinas</strain>
        <tissue evidence="1">Seedlings</tissue>
    </source>
</reference>
<evidence type="ECO:0000313" key="2">
    <source>
        <dbReference type="Proteomes" id="UP000235145"/>
    </source>
</evidence>
<organism evidence="1 2">
    <name type="scientific">Lactuca sativa</name>
    <name type="common">Garden lettuce</name>
    <dbReference type="NCBI Taxonomy" id="4236"/>
    <lineage>
        <taxon>Eukaryota</taxon>
        <taxon>Viridiplantae</taxon>
        <taxon>Streptophyta</taxon>
        <taxon>Embryophyta</taxon>
        <taxon>Tracheophyta</taxon>
        <taxon>Spermatophyta</taxon>
        <taxon>Magnoliopsida</taxon>
        <taxon>eudicotyledons</taxon>
        <taxon>Gunneridae</taxon>
        <taxon>Pentapetalae</taxon>
        <taxon>asterids</taxon>
        <taxon>campanulids</taxon>
        <taxon>Asterales</taxon>
        <taxon>Asteraceae</taxon>
        <taxon>Cichorioideae</taxon>
        <taxon>Cichorieae</taxon>
        <taxon>Lactucinae</taxon>
        <taxon>Lactuca</taxon>
    </lineage>
</organism>
<dbReference type="GO" id="GO:0006508">
    <property type="term" value="P:proteolysis"/>
    <property type="evidence" value="ECO:0007669"/>
    <property type="project" value="InterPro"/>
</dbReference>
<evidence type="ECO:0000313" key="1">
    <source>
        <dbReference type="EMBL" id="KAJ0226333.1"/>
    </source>
</evidence>
<evidence type="ECO:0008006" key="3">
    <source>
        <dbReference type="Google" id="ProtNLM"/>
    </source>
</evidence>